<dbReference type="EMBL" id="JANPWB010000005">
    <property type="protein sequence ID" value="KAJ1184867.1"/>
    <property type="molecule type" value="Genomic_DNA"/>
</dbReference>
<organism evidence="2 3">
    <name type="scientific">Pleurodeles waltl</name>
    <name type="common">Iberian ribbed newt</name>
    <dbReference type="NCBI Taxonomy" id="8319"/>
    <lineage>
        <taxon>Eukaryota</taxon>
        <taxon>Metazoa</taxon>
        <taxon>Chordata</taxon>
        <taxon>Craniata</taxon>
        <taxon>Vertebrata</taxon>
        <taxon>Euteleostomi</taxon>
        <taxon>Amphibia</taxon>
        <taxon>Batrachia</taxon>
        <taxon>Caudata</taxon>
        <taxon>Salamandroidea</taxon>
        <taxon>Salamandridae</taxon>
        <taxon>Pleurodelinae</taxon>
        <taxon>Pleurodeles</taxon>
    </lineage>
</organism>
<sequence>MHHGLRGVGPIDPRRLLAPHSSASSARGPGVEPARGPERRAHQLRSRGRFSRPRVPQRCARQSSASERDAALDAGPWRFWQTAPILYSIARNLSEMASGSFPDPRIEEALLSEAGRLHMVVEWGVSDCPSQHASSGVVVAVFAAKRSALIFR</sequence>
<gene>
    <name evidence="2" type="ORF">NDU88_001664</name>
</gene>
<dbReference type="AlphaFoldDB" id="A0AAV7U733"/>
<reference evidence="2" key="1">
    <citation type="journal article" date="2022" name="bioRxiv">
        <title>Sequencing and chromosome-scale assembly of the giantPleurodeles waltlgenome.</title>
        <authorList>
            <person name="Brown T."/>
            <person name="Elewa A."/>
            <person name="Iarovenko S."/>
            <person name="Subramanian E."/>
            <person name="Araus A.J."/>
            <person name="Petzold A."/>
            <person name="Susuki M."/>
            <person name="Suzuki K.-i.T."/>
            <person name="Hayashi T."/>
            <person name="Toyoda A."/>
            <person name="Oliveira C."/>
            <person name="Osipova E."/>
            <person name="Leigh N.D."/>
            <person name="Simon A."/>
            <person name="Yun M.H."/>
        </authorList>
    </citation>
    <scope>NUCLEOTIDE SEQUENCE</scope>
    <source>
        <strain evidence="2">20211129_DDA</strain>
        <tissue evidence="2">Liver</tissue>
    </source>
</reference>
<accession>A0AAV7U733</accession>
<feature type="region of interest" description="Disordered" evidence="1">
    <location>
        <begin position="1"/>
        <end position="70"/>
    </location>
</feature>
<protein>
    <submittedName>
        <fullName evidence="2">Uncharacterized protein</fullName>
    </submittedName>
</protein>
<name>A0AAV7U733_PLEWA</name>
<comment type="caution">
    <text evidence="2">The sequence shown here is derived from an EMBL/GenBank/DDBJ whole genome shotgun (WGS) entry which is preliminary data.</text>
</comment>
<evidence type="ECO:0000256" key="1">
    <source>
        <dbReference type="SAM" id="MobiDB-lite"/>
    </source>
</evidence>
<feature type="compositionally biased region" description="Basic residues" evidence="1">
    <location>
        <begin position="42"/>
        <end position="52"/>
    </location>
</feature>
<dbReference type="Proteomes" id="UP001066276">
    <property type="component" value="Chromosome 3_1"/>
</dbReference>
<keyword evidence="3" id="KW-1185">Reference proteome</keyword>
<proteinExistence type="predicted"/>
<evidence type="ECO:0000313" key="2">
    <source>
        <dbReference type="EMBL" id="KAJ1184867.1"/>
    </source>
</evidence>
<evidence type="ECO:0000313" key="3">
    <source>
        <dbReference type="Proteomes" id="UP001066276"/>
    </source>
</evidence>